<sequence length="277" mass="30760">MLTKRWLRVSSAPPSINKTEVIDSGFGLRWDADDTNCNGCVQSGGVCGSGSGYEFASLCSDQAYPVACNSTRGGSGKKKRKSLSPQKLMYARTLMASEGNPESTPLVTNLDGDDEENGNPTAKRSRKLRSRAWKHFEKLTAKPDEIKAKCLQCKAILSGASANGTSHLLRHITTCRKRLNSDIRQFMLSNETALDGTSTLKNYKFDQDVVRREIGLMVVLDERPFTTAEDLVPDWFNGLNADAVRPNSPIFFIDFLLVIQLVPGWFNRLNICSFLRK</sequence>
<protein>
    <submittedName>
        <fullName evidence="1">Uncharacterized protein</fullName>
    </submittedName>
</protein>
<accession>A0ACC0M269</accession>
<dbReference type="EMBL" id="CM046397">
    <property type="protein sequence ID" value="KAI8534448.1"/>
    <property type="molecule type" value="Genomic_DNA"/>
</dbReference>
<organism evidence="1 2">
    <name type="scientific">Rhododendron molle</name>
    <name type="common">Chinese azalea</name>
    <name type="synonym">Azalea mollis</name>
    <dbReference type="NCBI Taxonomy" id="49168"/>
    <lineage>
        <taxon>Eukaryota</taxon>
        <taxon>Viridiplantae</taxon>
        <taxon>Streptophyta</taxon>
        <taxon>Embryophyta</taxon>
        <taxon>Tracheophyta</taxon>
        <taxon>Spermatophyta</taxon>
        <taxon>Magnoliopsida</taxon>
        <taxon>eudicotyledons</taxon>
        <taxon>Gunneridae</taxon>
        <taxon>Pentapetalae</taxon>
        <taxon>asterids</taxon>
        <taxon>Ericales</taxon>
        <taxon>Ericaceae</taxon>
        <taxon>Ericoideae</taxon>
        <taxon>Rhodoreae</taxon>
        <taxon>Rhododendron</taxon>
    </lineage>
</organism>
<gene>
    <name evidence="1" type="ORF">RHMOL_Rhmol10G0090200</name>
</gene>
<name>A0ACC0M269_RHOML</name>
<reference evidence="1" key="1">
    <citation type="submission" date="2022-02" db="EMBL/GenBank/DDBJ databases">
        <title>Plant Genome Project.</title>
        <authorList>
            <person name="Zhang R.-G."/>
        </authorList>
    </citation>
    <scope>NUCLEOTIDE SEQUENCE</scope>
    <source>
        <strain evidence="1">AT1</strain>
    </source>
</reference>
<evidence type="ECO:0000313" key="2">
    <source>
        <dbReference type="Proteomes" id="UP001062846"/>
    </source>
</evidence>
<evidence type="ECO:0000313" key="1">
    <source>
        <dbReference type="EMBL" id="KAI8534448.1"/>
    </source>
</evidence>
<keyword evidence="2" id="KW-1185">Reference proteome</keyword>
<proteinExistence type="predicted"/>
<comment type="caution">
    <text evidence="1">The sequence shown here is derived from an EMBL/GenBank/DDBJ whole genome shotgun (WGS) entry which is preliminary data.</text>
</comment>
<dbReference type="Proteomes" id="UP001062846">
    <property type="component" value="Chromosome 10"/>
</dbReference>